<dbReference type="CDD" id="cd04212">
    <property type="entry name" value="CuRO_UO_II"/>
    <property type="match status" value="1"/>
</dbReference>
<evidence type="ECO:0000259" key="17">
    <source>
        <dbReference type="PROSITE" id="PS50999"/>
    </source>
</evidence>
<evidence type="ECO:0000256" key="14">
    <source>
        <dbReference type="PIRNR" id="PIRNR000292"/>
    </source>
</evidence>
<feature type="transmembrane region" description="Helical" evidence="15">
    <location>
        <begin position="38"/>
        <end position="62"/>
    </location>
</feature>
<dbReference type="AlphaFoldDB" id="A0A501WLB8"/>
<dbReference type="InterPro" id="IPR034227">
    <property type="entry name" value="CuRO_UO_II"/>
</dbReference>
<dbReference type="SUPFAM" id="SSF81464">
    <property type="entry name" value="Cytochrome c oxidase subunit II-like, transmembrane region"/>
    <property type="match status" value="1"/>
</dbReference>
<evidence type="ECO:0000256" key="9">
    <source>
        <dbReference type="ARBA" id="ARBA00022989"/>
    </source>
</evidence>
<dbReference type="GO" id="GO:0005507">
    <property type="term" value="F:copper ion binding"/>
    <property type="evidence" value="ECO:0007669"/>
    <property type="project" value="InterPro"/>
</dbReference>
<dbReference type="GO" id="GO:0005886">
    <property type="term" value="C:plasma membrane"/>
    <property type="evidence" value="ECO:0007669"/>
    <property type="project" value="UniProtKB-SubCell"/>
</dbReference>
<dbReference type="PIRSF" id="PIRSF000292">
    <property type="entry name" value="Ubi_od_II"/>
    <property type="match status" value="1"/>
</dbReference>
<dbReference type="InterPro" id="IPR006333">
    <property type="entry name" value="Cyt_o_ubiquinol_oxidase_su2"/>
</dbReference>
<dbReference type="GO" id="GO:0016682">
    <property type="term" value="F:oxidoreductase activity, acting on diphenols and related substances as donors, oxygen as acceptor"/>
    <property type="evidence" value="ECO:0007669"/>
    <property type="project" value="InterPro"/>
</dbReference>
<reference evidence="18 19" key="1">
    <citation type="submission" date="2019-06" db="EMBL/GenBank/DDBJ databases">
        <title>A novel bacterium of genus Amaricoccus, isolated from marine sediment.</title>
        <authorList>
            <person name="Huang H."/>
            <person name="Mo K."/>
            <person name="Hu Y."/>
        </authorList>
    </citation>
    <scope>NUCLEOTIDE SEQUENCE [LARGE SCALE GENOMIC DNA]</scope>
    <source>
        <strain evidence="18 19">HB172011</strain>
    </source>
</reference>
<dbReference type="RefSeq" id="WP_140455151.1">
    <property type="nucleotide sequence ID" value="NZ_VFRP01000018.1"/>
</dbReference>
<evidence type="ECO:0000256" key="5">
    <source>
        <dbReference type="ARBA" id="ARBA00022660"/>
    </source>
</evidence>
<comment type="similarity">
    <text evidence="2 14">Belongs to the cytochrome c oxidase subunit 2 family.</text>
</comment>
<dbReference type="InterPro" id="IPR045187">
    <property type="entry name" value="CcO_II"/>
</dbReference>
<evidence type="ECO:0000313" key="18">
    <source>
        <dbReference type="EMBL" id="TPE48934.1"/>
    </source>
</evidence>
<dbReference type="Pfam" id="PF06481">
    <property type="entry name" value="COX_ARM"/>
    <property type="match status" value="1"/>
</dbReference>
<dbReference type="InterPro" id="IPR036257">
    <property type="entry name" value="Cyt_c_oxidase_su2_TM_sf"/>
</dbReference>
<dbReference type="GO" id="GO:0004129">
    <property type="term" value="F:cytochrome-c oxidase activity"/>
    <property type="evidence" value="ECO:0007669"/>
    <property type="project" value="UniProtKB-UniRule"/>
</dbReference>
<feature type="transmembrane region" description="Helical" evidence="15">
    <location>
        <begin position="82"/>
        <end position="103"/>
    </location>
</feature>
<dbReference type="EMBL" id="VFRP01000018">
    <property type="protein sequence ID" value="TPE48934.1"/>
    <property type="molecule type" value="Genomic_DNA"/>
</dbReference>
<keyword evidence="6 15" id="KW-0812">Transmembrane</keyword>
<dbReference type="PROSITE" id="PS50999">
    <property type="entry name" value="COX2_TM"/>
    <property type="match status" value="1"/>
</dbReference>
<keyword evidence="4 14" id="KW-1003">Cell membrane</keyword>
<evidence type="ECO:0000256" key="13">
    <source>
        <dbReference type="ARBA" id="ARBA00023288"/>
    </source>
</evidence>
<evidence type="ECO:0000256" key="8">
    <source>
        <dbReference type="ARBA" id="ARBA00022982"/>
    </source>
</evidence>
<dbReference type="GO" id="GO:0009486">
    <property type="term" value="F:cytochrome bo3 ubiquinol oxidase activity"/>
    <property type="evidence" value="ECO:0007669"/>
    <property type="project" value="InterPro"/>
</dbReference>
<keyword evidence="11 14" id="KW-0472">Membrane</keyword>
<evidence type="ECO:0000259" key="16">
    <source>
        <dbReference type="PROSITE" id="PS50857"/>
    </source>
</evidence>
<dbReference type="NCBIfam" id="TIGR01433">
    <property type="entry name" value="CyoA"/>
    <property type="match status" value="1"/>
</dbReference>
<dbReference type="InterPro" id="IPR011759">
    <property type="entry name" value="Cyt_c_oxidase_su2_TM_dom"/>
</dbReference>
<keyword evidence="9 15" id="KW-1133">Transmembrane helix</keyword>
<comment type="subcellular location">
    <subcellularLocation>
        <location evidence="1">Cell membrane</location>
        <topology evidence="1">Multi-pass membrane protein</topology>
    </subcellularLocation>
</comment>
<keyword evidence="12" id="KW-0564">Palmitate</keyword>
<dbReference type="OrthoDB" id="9783445at2"/>
<keyword evidence="3 14" id="KW-0813">Transport</keyword>
<evidence type="ECO:0000256" key="12">
    <source>
        <dbReference type="ARBA" id="ARBA00023139"/>
    </source>
</evidence>
<feature type="domain" description="Cytochrome oxidase subunit II copper A binding" evidence="16">
    <location>
        <begin position="127"/>
        <end position="239"/>
    </location>
</feature>
<dbReference type="PROSITE" id="PS51257">
    <property type="entry name" value="PROKAR_LIPOPROTEIN"/>
    <property type="match status" value="1"/>
</dbReference>
<evidence type="ECO:0000256" key="4">
    <source>
        <dbReference type="ARBA" id="ARBA00022475"/>
    </source>
</evidence>
<keyword evidence="7" id="KW-0732">Signal</keyword>
<dbReference type="Gene3D" id="1.10.287.90">
    <property type="match status" value="1"/>
</dbReference>
<dbReference type="Proteomes" id="UP000319255">
    <property type="component" value="Unassembled WGS sequence"/>
</dbReference>
<keyword evidence="5 14" id="KW-0679">Respiratory chain</keyword>
<keyword evidence="8 14" id="KW-0249">Electron transport</keyword>
<evidence type="ECO:0000256" key="2">
    <source>
        <dbReference type="ARBA" id="ARBA00007866"/>
    </source>
</evidence>
<evidence type="ECO:0000256" key="7">
    <source>
        <dbReference type="ARBA" id="ARBA00022729"/>
    </source>
</evidence>
<name>A0A501WLB8_9RHOB</name>
<evidence type="ECO:0000256" key="10">
    <source>
        <dbReference type="ARBA" id="ARBA00023002"/>
    </source>
</evidence>
<dbReference type="PROSITE" id="PS50857">
    <property type="entry name" value="COX2_CUA"/>
    <property type="match status" value="1"/>
</dbReference>
<dbReference type="Gene3D" id="2.60.40.420">
    <property type="entry name" value="Cupredoxins - blue copper proteins"/>
    <property type="match status" value="1"/>
</dbReference>
<organism evidence="18 19">
    <name type="scientific">Amaricoccus solimangrovi</name>
    <dbReference type="NCBI Taxonomy" id="2589815"/>
    <lineage>
        <taxon>Bacteria</taxon>
        <taxon>Pseudomonadati</taxon>
        <taxon>Pseudomonadota</taxon>
        <taxon>Alphaproteobacteria</taxon>
        <taxon>Rhodobacterales</taxon>
        <taxon>Paracoccaceae</taxon>
        <taxon>Amaricoccus</taxon>
    </lineage>
</organism>
<dbReference type="InterPro" id="IPR008972">
    <property type="entry name" value="Cupredoxin"/>
</dbReference>
<dbReference type="PANTHER" id="PTHR22888">
    <property type="entry name" value="CYTOCHROME C OXIDASE, SUBUNIT II"/>
    <property type="match status" value="1"/>
</dbReference>
<keyword evidence="19" id="KW-1185">Reference proteome</keyword>
<dbReference type="Pfam" id="PF00116">
    <property type="entry name" value="COX2"/>
    <property type="match status" value="1"/>
</dbReference>
<gene>
    <name evidence="18" type="primary">cyoA</name>
    <name evidence="18" type="ORF">FJM51_16020</name>
</gene>
<proteinExistence type="inferred from homology"/>
<evidence type="ECO:0000256" key="6">
    <source>
        <dbReference type="ARBA" id="ARBA00022692"/>
    </source>
</evidence>
<accession>A0A501WLB8</accession>
<evidence type="ECO:0000256" key="3">
    <source>
        <dbReference type="ARBA" id="ARBA00022448"/>
    </source>
</evidence>
<evidence type="ECO:0000313" key="19">
    <source>
        <dbReference type="Proteomes" id="UP000319255"/>
    </source>
</evidence>
<keyword evidence="10 14" id="KW-0560">Oxidoreductase</keyword>
<dbReference type="SUPFAM" id="SSF49503">
    <property type="entry name" value="Cupredoxins"/>
    <property type="match status" value="1"/>
</dbReference>
<evidence type="ECO:0000256" key="15">
    <source>
        <dbReference type="SAM" id="Phobius"/>
    </source>
</evidence>
<evidence type="ECO:0000256" key="11">
    <source>
        <dbReference type="ARBA" id="ARBA00023136"/>
    </source>
</evidence>
<protein>
    <recommendedName>
        <fullName evidence="14">Ubiquinol oxidase subunit 2</fullName>
    </recommendedName>
</protein>
<evidence type="ECO:0000256" key="1">
    <source>
        <dbReference type="ARBA" id="ARBA00004651"/>
    </source>
</evidence>
<comment type="caution">
    <text evidence="18">The sequence shown here is derived from an EMBL/GenBank/DDBJ whole genome shotgun (WGS) entry which is preliminary data.</text>
</comment>
<feature type="domain" description="Cytochrome oxidase subunit II transmembrane region profile" evidence="17">
    <location>
        <begin position="16"/>
        <end position="112"/>
    </location>
</feature>
<keyword evidence="13" id="KW-0449">Lipoprotein</keyword>
<dbReference type="InterPro" id="IPR010514">
    <property type="entry name" value="COX_ARM"/>
</dbReference>
<dbReference type="PANTHER" id="PTHR22888:SF18">
    <property type="entry name" value="CYTOCHROME BO(3) UBIQUINOL OXIDASE SUBUNIT 2"/>
    <property type="match status" value="1"/>
</dbReference>
<dbReference type="InterPro" id="IPR002429">
    <property type="entry name" value="CcO_II-like_C"/>
</dbReference>
<dbReference type="GO" id="GO:0042773">
    <property type="term" value="P:ATP synthesis coupled electron transport"/>
    <property type="evidence" value="ECO:0007669"/>
    <property type="project" value="TreeGrafter"/>
</dbReference>
<sequence>MKLRRSLLCTLPVMALLGGCDMVVLNPSGYVAAQQRDVLVTSTLLMLLIIIPVMGLTAFFAWRYKASRKARYDPDWHHSTSLELIIWAAPLMIIICLGGLTWVSTHMLDPFRPLEHIGERRPVPADAKPLEVDVVALDWKWLFIYPEYGIATVNDAAAPVDRPIHFKITSQSVMNAFYVPALAGMLYAMPGMESQVHAVMNYPGEYDGFSSNYSGAGFSHMRFKFHGLEPRDFVAWIGAARASGRTLDRAEYLALAEPSENVPPSSYAAVEPDLFDRVVGRCVEQGRMCAGEMAWLDGQGGTGLAGTVNLLPAPDQASAPFGATPFHVAELCAPLPDTETRRDSLALLTPLTPAPSGASDQTF</sequence>